<evidence type="ECO:0000259" key="5">
    <source>
        <dbReference type="Pfam" id="PF09864"/>
    </source>
</evidence>
<dbReference type="InterPro" id="IPR036328">
    <property type="entry name" value="MliC_sf"/>
</dbReference>
<dbReference type="PROSITE" id="PS51257">
    <property type="entry name" value="PROKAR_LIPOPROTEIN"/>
    <property type="match status" value="1"/>
</dbReference>
<keyword evidence="4" id="KW-0449">Lipoprotein</keyword>
<evidence type="ECO:0000256" key="2">
    <source>
        <dbReference type="ARBA" id="ARBA00023136"/>
    </source>
</evidence>
<sequence>MKKVILCLSVLAAFVTGGCSRLHHGAEVSVLHYQCGTLPLTVRQSNRPAQVSFILDGKQLTLPQVASASGVRYDNGRYIFWTKGDGAFIERDGRIVVNDCSLTGAAAVND</sequence>
<evidence type="ECO:0000313" key="6">
    <source>
        <dbReference type="EMBL" id="XBS68049.1"/>
    </source>
</evidence>
<dbReference type="AlphaFoldDB" id="A0AAU7Q4J3"/>
<dbReference type="Gene3D" id="2.40.128.200">
    <property type="match status" value="1"/>
</dbReference>
<reference evidence="6" key="1">
    <citation type="submission" date="2024-06" db="EMBL/GenBank/DDBJ databases">
        <authorList>
            <person name="Coelho C."/>
            <person name="Bento M."/>
            <person name="Garcia E."/>
            <person name="Camelo A."/>
            <person name="Brandao I."/>
            <person name="Espirito Santo C."/>
            <person name="Trovao J."/>
            <person name="Verissimo A."/>
            <person name="Costa J."/>
            <person name="Tiago I."/>
        </authorList>
    </citation>
    <scope>NUCLEOTIDE SEQUENCE</scope>
    <source>
        <strain evidence="6">KWT182</strain>
    </source>
</reference>
<organism evidence="6">
    <name type="scientific">Acerihabitans sp. KWT182</name>
    <dbReference type="NCBI Taxonomy" id="3157919"/>
    <lineage>
        <taxon>Bacteria</taxon>
        <taxon>Pseudomonadati</taxon>
        <taxon>Pseudomonadota</taxon>
        <taxon>Gammaproteobacteria</taxon>
        <taxon>Enterobacterales</taxon>
        <taxon>Pectobacteriaceae</taxon>
        <taxon>Acerihabitans</taxon>
    </lineage>
</organism>
<dbReference type="Pfam" id="PF09864">
    <property type="entry name" value="MliC"/>
    <property type="match status" value="1"/>
</dbReference>
<gene>
    <name evidence="6" type="ORF">ABK905_14330</name>
</gene>
<dbReference type="SUPFAM" id="SSF141488">
    <property type="entry name" value="YdhA-like"/>
    <property type="match status" value="1"/>
</dbReference>
<dbReference type="EMBL" id="CP157947">
    <property type="protein sequence ID" value="XBS68049.1"/>
    <property type="molecule type" value="Genomic_DNA"/>
</dbReference>
<evidence type="ECO:0000256" key="3">
    <source>
        <dbReference type="ARBA" id="ARBA00023139"/>
    </source>
</evidence>
<name>A0AAU7Q4J3_9GAMM</name>
<keyword evidence="2" id="KW-0472">Membrane</keyword>
<feature type="domain" description="C-type lysozyme inhibitor" evidence="5">
    <location>
        <begin position="33"/>
        <end position="94"/>
    </location>
</feature>
<protein>
    <submittedName>
        <fullName evidence="6">MliC family protein</fullName>
    </submittedName>
</protein>
<dbReference type="InterPro" id="IPR018660">
    <property type="entry name" value="MliC"/>
</dbReference>
<evidence type="ECO:0000256" key="1">
    <source>
        <dbReference type="ARBA" id="ARBA00022729"/>
    </source>
</evidence>
<proteinExistence type="predicted"/>
<keyword evidence="1" id="KW-0732">Signal</keyword>
<accession>A0AAU7Q4J3</accession>
<evidence type="ECO:0000256" key="4">
    <source>
        <dbReference type="ARBA" id="ARBA00023288"/>
    </source>
</evidence>
<keyword evidence="3" id="KW-0564">Palmitate</keyword>